<dbReference type="CDD" id="cd02440">
    <property type="entry name" value="AdoMet_MTases"/>
    <property type="match status" value="1"/>
</dbReference>
<evidence type="ECO:0000256" key="3">
    <source>
        <dbReference type="ARBA" id="ARBA00022679"/>
    </source>
</evidence>
<dbReference type="Pfam" id="PF08241">
    <property type="entry name" value="Methyltransf_11"/>
    <property type="match status" value="1"/>
</dbReference>
<dbReference type="SUPFAM" id="SSF53335">
    <property type="entry name" value="S-adenosyl-L-methionine-dependent methyltransferases"/>
    <property type="match status" value="1"/>
</dbReference>
<dbReference type="InterPro" id="IPR013216">
    <property type="entry name" value="Methyltransf_11"/>
</dbReference>
<dbReference type="GO" id="GO:0008757">
    <property type="term" value="F:S-adenosylmethionine-dependent methyltransferase activity"/>
    <property type="evidence" value="ECO:0007669"/>
    <property type="project" value="InterPro"/>
</dbReference>
<comment type="similarity">
    <text evidence="1">Belongs to the methyltransferase superfamily.</text>
</comment>
<proteinExistence type="inferred from homology"/>
<evidence type="ECO:0000256" key="2">
    <source>
        <dbReference type="ARBA" id="ARBA00022603"/>
    </source>
</evidence>
<keyword evidence="3" id="KW-0808">Transferase</keyword>
<evidence type="ECO:0000313" key="5">
    <source>
        <dbReference type="EMBL" id="XDT74009.1"/>
    </source>
</evidence>
<gene>
    <name evidence="5" type="ORF">AAIA72_07060</name>
</gene>
<dbReference type="KEGG" id="tcd:AAIA72_07060"/>
<evidence type="ECO:0000259" key="4">
    <source>
        <dbReference type="Pfam" id="PF08241"/>
    </source>
</evidence>
<protein>
    <submittedName>
        <fullName evidence="5">Class I SAM-dependent methyltransferase</fullName>
    </submittedName>
</protein>
<dbReference type="PANTHER" id="PTHR44942:SF4">
    <property type="entry name" value="METHYLTRANSFERASE TYPE 11 DOMAIN-CONTAINING PROTEIN"/>
    <property type="match status" value="1"/>
</dbReference>
<dbReference type="InterPro" id="IPR029063">
    <property type="entry name" value="SAM-dependent_MTases_sf"/>
</dbReference>
<keyword evidence="2 5" id="KW-0489">Methyltransferase</keyword>
<dbReference type="RefSeq" id="WP_369602980.1">
    <property type="nucleotide sequence ID" value="NZ_CP154858.1"/>
</dbReference>
<reference evidence="5" key="1">
    <citation type="submission" date="2024-05" db="EMBL/GenBank/DDBJ databases">
        <title>Genome sequencing of novel strain.</title>
        <authorList>
            <person name="Ganbat D."/>
            <person name="Ganbat S."/>
            <person name="Lee S.-J."/>
        </authorList>
    </citation>
    <scope>NUCLEOTIDE SEQUENCE</scope>
    <source>
        <strain evidence="5">SMD15-11</strain>
    </source>
</reference>
<dbReference type="PANTHER" id="PTHR44942">
    <property type="entry name" value="METHYLTRANSF_11 DOMAIN-CONTAINING PROTEIN"/>
    <property type="match status" value="1"/>
</dbReference>
<feature type="domain" description="Methyltransferase type 11" evidence="4">
    <location>
        <begin position="2"/>
        <end position="90"/>
    </location>
</feature>
<sequence>MDLATGNGQAALALAGYFDQVTGCDVSPAQLAHARPHDRVRYLRCRAETLPLKDHSVDLVTVAQAWHWFDGQAVEQELLRILRPGGAVVILGYVLARVDDAVDERVRWYHDELLGPYWAPERNDLLAGYPAFPALLEPVPSPRFTMSCQWTRDQFLDYLDSWSAAIAYRADRGENPLYHIREALEPIWPAEAVRTVRWPLVVKAARLPSGTD</sequence>
<name>A0AB39V0I1_9GAMM</name>
<organism evidence="5">
    <name type="scientific">Thermohahella caldifontis</name>
    <dbReference type="NCBI Taxonomy" id="3142973"/>
    <lineage>
        <taxon>Bacteria</taxon>
        <taxon>Pseudomonadati</taxon>
        <taxon>Pseudomonadota</taxon>
        <taxon>Gammaproteobacteria</taxon>
        <taxon>Oceanospirillales</taxon>
        <taxon>Hahellaceae</taxon>
        <taxon>Thermohahella</taxon>
    </lineage>
</organism>
<dbReference type="AlphaFoldDB" id="A0AB39V0I1"/>
<accession>A0AB39V0I1</accession>
<evidence type="ECO:0000256" key="1">
    <source>
        <dbReference type="ARBA" id="ARBA00008361"/>
    </source>
</evidence>
<dbReference type="Gene3D" id="3.40.50.150">
    <property type="entry name" value="Vaccinia Virus protein VP39"/>
    <property type="match status" value="1"/>
</dbReference>
<dbReference type="EMBL" id="CP154858">
    <property type="protein sequence ID" value="XDT74009.1"/>
    <property type="molecule type" value="Genomic_DNA"/>
</dbReference>
<dbReference type="InterPro" id="IPR051052">
    <property type="entry name" value="Diverse_substrate_MTase"/>
</dbReference>
<dbReference type="GO" id="GO:0032259">
    <property type="term" value="P:methylation"/>
    <property type="evidence" value="ECO:0007669"/>
    <property type="project" value="UniProtKB-KW"/>
</dbReference>